<feature type="transmembrane region" description="Helical" evidence="4">
    <location>
        <begin position="7"/>
        <end position="29"/>
    </location>
</feature>
<evidence type="ECO:0000256" key="1">
    <source>
        <dbReference type="ARBA" id="ARBA00023015"/>
    </source>
</evidence>
<dbReference type="SMART" id="SM00342">
    <property type="entry name" value="HTH_ARAC"/>
    <property type="match status" value="1"/>
</dbReference>
<dbReference type="InterPro" id="IPR018062">
    <property type="entry name" value="HTH_AraC-typ_CS"/>
</dbReference>
<name>A0ABQ6GNI2_9BACL</name>
<sequence length="773" mass="89015">MSKRSRIFLVWFMSYLFVLSIPILFFAGFQIQNRNMLMAEVRKSNDAMLTQVQQNIDYQLKDIRRLSSQLLNDPRMSYFIQNMEYESARWRLTAVDLIASFAGYKSANSIISNFYVYESDYKLGLTTTTLNKGDMIYDNFHRKSGISKAGWEAWMASHDDGSFMNLAQSDSIGTMLAYSQSIQIPNVPRDSVKLIVFLNNERMLQVIENVKLNNESIVLVMGPDGKVIMSTNSDNGLSQAIAAKFRPGDFGTSQTIRWNDSKLMVSSLNSEETGWTYFTAVPKRIYDAQVTKLQLLIVLYLVLCIGIGGALAYWMTRKNYRPIESMVDFVSNKVKYNLKSAGNEFALLQAFMADSVTRHDENEKRLLAHHKEMRANFLGRLLRGKLAENPSVLQMLETYGIRFDADNFAVMLVQIEDYNELFRSGVKMDVAEREHFVHMIVTNIIEETVQGEGHLVYSIALDNDIAFLINIRGEADEARTRLAQAASDTMAFIQSKFLLRFTMSFSDVRMYWDGISTAYRDAVEAVEYKFILGQNQFIPYDRVSKPKEELDYPLEVERQLINHVVTGSYEEAAVVVRNIMLRNIEGGTLSIQLGKCLMFEMIGTMLKAVEQINMNSKADIVEKMDLFRTLVRCETFAEMEAEMLLFLKSVCDYMQKRKKSHNSDMRDEIKSYVLQHLHDPNLSLTMISAEFDISSSYLSRFFKEQFGGNLLDFIQRERIELAKKWLREEDQPIHEIIERAGFTNLNTFTRVFKRHESMTPGQYKALFLNNTAN</sequence>
<keyword evidence="4" id="KW-1133">Transmembrane helix</keyword>
<dbReference type="PANTHER" id="PTHR43280">
    <property type="entry name" value="ARAC-FAMILY TRANSCRIPTIONAL REGULATOR"/>
    <property type="match status" value="1"/>
</dbReference>
<dbReference type="CDD" id="cd18774">
    <property type="entry name" value="PDC2_HK_sensor"/>
    <property type="match status" value="1"/>
</dbReference>
<evidence type="ECO:0000313" key="7">
    <source>
        <dbReference type="Proteomes" id="UP001157114"/>
    </source>
</evidence>
<dbReference type="Pfam" id="PF12833">
    <property type="entry name" value="HTH_18"/>
    <property type="match status" value="1"/>
</dbReference>
<dbReference type="PANTHER" id="PTHR43280:SF10">
    <property type="entry name" value="REGULATORY PROTEIN POCR"/>
    <property type="match status" value="1"/>
</dbReference>
<evidence type="ECO:0000256" key="3">
    <source>
        <dbReference type="ARBA" id="ARBA00023163"/>
    </source>
</evidence>
<reference evidence="6 7" key="1">
    <citation type="submission" date="2023-03" db="EMBL/GenBank/DDBJ databases">
        <title>Draft genome sequence of the bacteria which degrade cell wall of Tricholomamatutake.</title>
        <authorList>
            <person name="Konishi Y."/>
            <person name="Fukuta Y."/>
            <person name="Shirasaka N."/>
        </authorList>
    </citation>
    <scope>NUCLEOTIDE SEQUENCE [LARGE SCALE GENOMIC DNA]</scope>
    <source>
        <strain evidence="7">mu1</strain>
    </source>
</reference>
<keyword evidence="4" id="KW-0472">Membrane</keyword>
<evidence type="ECO:0000256" key="2">
    <source>
        <dbReference type="ARBA" id="ARBA00023125"/>
    </source>
</evidence>
<dbReference type="PROSITE" id="PS00041">
    <property type="entry name" value="HTH_ARAC_FAMILY_1"/>
    <property type="match status" value="1"/>
</dbReference>
<feature type="domain" description="HTH araC/xylS-type" evidence="5">
    <location>
        <begin position="667"/>
        <end position="766"/>
    </location>
</feature>
<comment type="caution">
    <text evidence="6">The sequence shown here is derived from an EMBL/GenBank/DDBJ whole genome shotgun (WGS) entry which is preliminary data.</text>
</comment>
<evidence type="ECO:0000313" key="6">
    <source>
        <dbReference type="EMBL" id="GLX71162.1"/>
    </source>
</evidence>
<accession>A0ABQ6GNI2</accession>
<keyword evidence="1" id="KW-0805">Transcription regulation</keyword>
<dbReference type="EMBL" id="BSSQ01000027">
    <property type="protein sequence ID" value="GLX71162.1"/>
    <property type="molecule type" value="Genomic_DNA"/>
</dbReference>
<keyword evidence="4" id="KW-0812">Transmembrane</keyword>
<organism evidence="6 7">
    <name type="scientific">Paenibacillus glycanilyticus</name>
    <dbReference type="NCBI Taxonomy" id="126569"/>
    <lineage>
        <taxon>Bacteria</taxon>
        <taxon>Bacillati</taxon>
        <taxon>Bacillota</taxon>
        <taxon>Bacilli</taxon>
        <taxon>Bacillales</taxon>
        <taxon>Paenibacillaceae</taxon>
        <taxon>Paenibacillus</taxon>
    </lineage>
</organism>
<dbReference type="RefSeq" id="WP_284241972.1">
    <property type="nucleotide sequence ID" value="NZ_BSSQ01000027.1"/>
</dbReference>
<protein>
    <recommendedName>
        <fullName evidence="5">HTH araC/xylS-type domain-containing protein</fullName>
    </recommendedName>
</protein>
<feature type="transmembrane region" description="Helical" evidence="4">
    <location>
        <begin position="293"/>
        <end position="316"/>
    </location>
</feature>
<dbReference type="Proteomes" id="UP001157114">
    <property type="component" value="Unassembled WGS sequence"/>
</dbReference>
<evidence type="ECO:0000256" key="4">
    <source>
        <dbReference type="SAM" id="Phobius"/>
    </source>
</evidence>
<dbReference type="PROSITE" id="PS01124">
    <property type="entry name" value="HTH_ARAC_FAMILY_2"/>
    <property type="match status" value="1"/>
</dbReference>
<gene>
    <name evidence="6" type="ORF">MU1_55110</name>
</gene>
<evidence type="ECO:0000259" key="5">
    <source>
        <dbReference type="PROSITE" id="PS01124"/>
    </source>
</evidence>
<keyword evidence="2" id="KW-0238">DNA-binding</keyword>
<dbReference type="InterPro" id="IPR018060">
    <property type="entry name" value="HTH_AraC"/>
</dbReference>
<dbReference type="SUPFAM" id="SSF46689">
    <property type="entry name" value="Homeodomain-like"/>
    <property type="match status" value="1"/>
</dbReference>
<keyword evidence="7" id="KW-1185">Reference proteome</keyword>
<dbReference type="Gene3D" id="1.10.10.60">
    <property type="entry name" value="Homeodomain-like"/>
    <property type="match status" value="2"/>
</dbReference>
<dbReference type="InterPro" id="IPR009057">
    <property type="entry name" value="Homeodomain-like_sf"/>
</dbReference>
<keyword evidence="3" id="KW-0804">Transcription</keyword>
<proteinExistence type="predicted"/>